<name>A0A7X0PB89_9BURK</name>
<accession>A0A7X0PB89</accession>
<dbReference type="EMBL" id="JACHLK010000002">
    <property type="protein sequence ID" value="MBB6558469.1"/>
    <property type="molecule type" value="Genomic_DNA"/>
</dbReference>
<comment type="caution">
    <text evidence="2">The sequence shown here is derived from an EMBL/GenBank/DDBJ whole genome shotgun (WGS) entry which is preliminary data.</text>
</comment>
<dbReference type="InterPro" id="IPR037401">
    <property type="entry name" value="SnoaL-like"/>
</dbReference>
<dbReference type="Gene3D" id="3.10.450.50">
    <property type="match status" value="1"/>
</dbReference>
<organism evidence="2 3">
    <name type="scientific">Acidovorax soli</name>
    <dbReference type="NCBI Taxonomy" id="592050"/>
    <lineage>
        <taxon>Bacteria</taxon>
        <taxon>Pseudomonadati</taxon>
        <taxon>Pseudomonadota</taxon>
        <taxon>Betaproteobacteria</taxon>
        <taxon>Burkholderiales</taxon>
        <taxon>Comamonadaceae</taxon>
        <taxon>Acidovorax</taxon>
    </lineage>
</organism>
<proteinExistence type="predicted"/>
<dbReference type="InterPro" id="IPR032710">
    <property type="entry name" value="NTF2-like_dom_sf"/>
</dbReference>
<feature type="domain" description="SnoaL-like" evidence="1">
    <location>
        <begin position="26"/>
        <end position="107"/>
    </location>
</feature>
<evidence type="ECO:0000313" key="2">
    <source>
        <dbReference type="EMBL" id="MBB6558469.1"/>
    </source>
</evidence>
<dbReference type="RefSeq" id="WP_184855906.1">
    <property type="nucleotide sequence ID" value="NZ_JACHLK010000002.1"/>
</dbReference>
<keyword evidence="3" id="KW-1185">Reference proteome</keyword>
<evidence type="ECO:0000313" key="3">
    <source>
        <dbReference type="Proteomes" id="UP000575083"/>
    </source>
</evidence>
<dbReference type="SUPFAM" id="SSF54427">
    <property type="entry name" value="NTF2-like"/>
    <property type="match status" value="1"/>
</dbReference>
<evidence type="ECO:0000259" key="1">
    <source>
        <dbReference type="Pfam" id="PF12680"/>
    </source>
</evidence>
<gene>
    <name evidence="2" type="ORF">HNP48_001133</name>
</gene>
<sequence length="118" mass="12955">MDHTLQTTWETYVASWKAPTATEKQALFAASLDPHCTYTDPLGVASGWEALAETMQGFHQQLPGAYFVTERFASHHQHCMAQWKMVGADGAVLGEGVSFGHFNGQGKLLTMTGFYDTP</sequence>
<dbReference type="AlphaFoldDB" id="A0A7X0PB89"/>
<protein>
    <recommendedName>
        <fullName evidence="1">SnoaL-like domain-containing protein</fullName>
    </recommendedName>
</protein>
<dbReference type="Pfam" id="PF12680">
    <property type="entry name" value="SnoaL_2"/>
    <property type="match status" value="1"/>
</dbReference>
<reference evidence="2 3" key="1">
    <citation type="submission" date="2020-08" db="EMBL/GenBank/DDBJ databases">
        <title>Functional genomics of gut bacteria from endangered species of beetles.</title>
        <authorList>
            <person name="Carlos-Shanley C."/>
        </authorList>
    </citation>
    <scope>NUCLEOTIDE SEQUENCE [LARGE SCALE GENOMIC DNA]</scope>
    <source>
        <strain evidence="2 3">S00198</strain>
    </source>
</reference>
<dbReference type="Proteomes" id="UP000575083">
    <property type="component" value="Unassembled WGS sequence"/>
</dbReference>